<dbReference type="PANTHER" id="PTHR14087">
    <property type="entry name" value="THYMOCYTE NUCLEAR PROTEIN 1"/>
    <property type="match status" value="1"/>
</dbReference>
<evidence type="ECO:0000313" key="2">
    <source>
        <dbReference type="EMBL" id="KKO08187.1"/>
    </source>
</evidence>
<accession>A0A0F9Y892</accession>
<dbReference type="Pfam" id="PF01878">
    <property type="entry name" value="EVE"/>
    <property type="match status" value="1"/>
</dbReference>
<dbReference type="GO" id="GO:0005634">
    <property type="term" value="C:nucleus"/>
    <property type="evidence" value="ECO:0007669"/>
    <property type="project" value="TreeGrafter"/>
</dbReference>
<dbReference type="InterPro" id="IPR047197">
    <property type="entry name" value="THYN1-like_EVE"/>
</dbReference>
<comment type="caution">
    <text evidence="2">The sequence shown here is derived from an EMBL/GenBank/DDBJ whole genome shotgun (WGS) entry which is preliminary data.</text>
</comment>
<name>A0A0F9Y892_9ZZZZ</name>
<dbReference type="InterPro" id="IPR002740">
    <property type="entry name" value="EVE_domain"/>
</dbReference>
<dbReference type="Gene3D" id="3.10.590.10">
    <property type="entry name" value="ph1033 like domains"/>
    <property type="match status" value="1"/>
</dbReference>
<reference evidence="2" key="1">
    <citation type="journal article" date="2015" name="Nature">
        <title>Complex archaea that bridge the gap between prokaryotes and eukaryotes.</title>
        <authorList>
            <person name="Spang A."/>
            <person name="Saw J.H."/>
            <person name="Jorgensen S.L."/>
            <person name="Zaremba-Niedzwiedzka K."/>
            <person name="Martijn J."/>
            <person name="Lind A.E."/>
            <person name="van Eijk R."/>
            <person name="Schleper C."/>
            <person name="Guy L."/>
            <person name="Ettema T.J."/>
        </authorList>
    </citation>
    <scope>NUCLEOTIDE SEQUENCE</scope>
</reference>
<dbReference type="PANTHER" id="PTHR14087:SF7">
    <property type="entry name" value="THYMOCYTE NUCLEAR PROTEIN 1"/>
    <property type="match status" value="1"/>
</dbReference>
<dbReference type="InterPro" id="IPR015947">
    <property type="entry name" value="PUA-like_sf"/>
</dbReference>
<dbReference type="SUPFAM" id="SSF88697">
    <property type="entry name" value="PUA domain-like"/>
    <property type="match status" value="1"/>
</dbReference>
<dbReference type="CDD" id="cd21133">
    <property type="entry name" value="EVE"/>
    <property type="match status" value="1"/>
</dbReference>
<dbReference type="InterPro" id="IPR052181">
    <property type="entry name" value="5hmC_binding"/>
</dbReference>
<feature type="domain" description="EVE" evidence="1">
    <location>
        <begin position="2"/>
        <end position="146"/>
    </location>
</feature>
<proteinExistence type="predicted"/>
<dbReference type="AlphaFoldDB" id="A0A0F9Y892"/>
<sequence length="149" mass="16640">MAYWLMKSEPDSFSIDDLRSAGQAPWDGVRNYQARNFMRNMQPRDSFLFYHSSCKPPGIAGIGEIVSEPYPDRAALDPENPYHDAKASEDRLPWVAVNVTLSKKFPTLLALADIKQLNGLDGLPLLHKGNRLSVMPVTPQQWAILTAAT</sequence>
<evidence type="ECO:0000259" key="1">
    <source>
        <dbReference type="Pfam" id="PF01878"/>
    </source>
</evidence>
<protein>
    <recommendedName>
        <fullName evidence="1">EVE domain-containing protein</fullName>
    </recommendedName>
</protein>
<dbReference type="EMBL" id="LAZR01000010">
    <property type="protein sequence ID" value="KKO08187.1"/>
    <property type="molecule type" value="Genomic_DNA"/>
</dbReference>
<gene>
    <name evidence="2" type="ORF">LCGC14_0048820</name>
</gene>
<organism evidence="2">
    <name type="scientific">marine sediment metagenome</name>
    <dbReference type="NCBI Taxonomy" id="412755"/>
    <lineage>
        <taxon>unclassified sequences</taxon>
        <taxon>metagenomes</taxon>
        <taxon>ecological metagenomes</taxon>
    </lineage>
</organism>